<keyword evidence="4 9" id="KW-0812">Transmembrane</keyword>
<evidence type="ECO:0000256" key="1">
    <source>
        <dbReference type="ARBA" id="ARBA00004651"/>
    </source>
</evidence>
<sequence>MRRSATVRWEVRCLNRKATIRRLIGYLKESKFLLLLACITTIVANVLALYGPKLTGMAIDAIGGPSQVNFDRVLYYCILMVIFYVVSSVLTYILQIILLQVSKKITHRMRKQVFEHLLELPVSYFDRNQTGDIVSKISYDIDTINTSLSSDILQLVTGVITVVGSLLMMLSIAPILVLVFVITVPITLVFARYRMIKVKPLFRRRSRKLGELNGFTEEMLSGNKTIKAYGQEDTIITKYDGRNEDASQAYYTADYEGSIMGPSVNFVNNLSLSLISMFGAILFLMGKITIGNISSFVMYSRKFSGPINETANIITELQTAAAAAERIFRLLDEPSELPDEADAKVLIDTRGMVDIDHVKFGYTPEKEIIHDLRLHADPGQLVAIVGPTGAGKTTIINLLMRFYDVNEGVISVDGYPIRNLTRDSLRKAFTMVLQDTWLFQGTIQENVAYARDDATLEEVIDVCKKAHIHDFVETLPQGYQTVLTDDGVNISKGQKQLLTIARAMLSNARMLILDEATSNVDSRTEMAIQDAMLELMKGRTCFVIAHRLSTIKNADVILVLKEGNIIESGTHDELLQARGFYAKLFNSQFES</sequence>
<feature type="transmembrane region" description="Helical" evidence="9">
    <location>
        <begin position="32"/>
        <end position="50"/>
    </location>
</feature>
<evidence type="ECO:0000256" key="7">
    <source>
        <dbReference type="ARBA" id="ARBA00022989"/>
    </source>
</evidence>
<gene>
    <name evidence="13" type="ORF">GKD88_13615</name>
    <name evidence="12" type="ORF">GKE08_13945</name>
</gene>
<dbReference type="InterPro" id="IPR011527">
    <property type="entry name" value="ABC1_TM_dom"/>
</dbReference>
<dbReference type="CDD" id="cd18547">
    <property type="entry name" value="ABC_6TM_Tm288_like"/>
    <property type="match status" value="1"/>
</dbReference>
<feature type="transmembrane region" description="Helical" evidence="9">
    <location>
        <begin position="73"/>
        <end position="101"/>
    </location>
</feature>
<protein>
    <submittedName>
        <fullName evidence="12">ATP-binding cassette domain-containing protein</fullName>
    </submittedName>
</protein>
<dbReference type="PROSITE" id="PS50893">
    <property type="entry name" value="ABC_TRANSPORTER_2"/>
    <property type="match status" value="1"/>
</dbReference>
<evidence type="ECO:0000256" key="5">
    <source>
        <dbReference type="ARBA" id="ARBA00022741"/>
    </source>
</evidence>
<dbReference type="PANTHER" id="PTHR43394">
    <property type="entry name" value="ATP-DEPENDENT PERMEASE MDL1, MITOCHONDRIAL"/>
    <property type="match status" value="1"/>
</dbReference>
<accession>A0A6N7S9F5</accession>
<feature type="domain" description="ABC transmembrane type-1" evidence="11">
    <location>
        <begin position="35"/>
        <end position="319"/>
    </location>
</feature>
<dbReference type="InterPro" id="IPR027417">
    <property type="entry name" value="P-loop_NTPase"/>
</dbReference>
<keyword evidence="2" id="KW-0813">Transport</keyword>
<dbReference type="Pfam" id="PF00005">
    <property type="entry name" value="ABC_tran"/>
    <property type="match status" value="1"/>
</dbReference>
<dbReference type="InterPro" id="IPR036640">
    <property type="entry name" value="ABC1_TM_sf"/>
</dbReference>
<comment type="subcellular location">
    <subcellularLocation>
        <location evidence="1">Cell membrane</location>
        <topology evidence="1">Multi-pass membrane protein</topology>
    </subcellularLocation>
</comment>
<dbReference type="OrthoDB" id="9770415at2"/>
<dbReference type="FunFam" id="3.40.50.300:FF:000287">
    <property type="entry name" value="Multidrug ABC transporter ATP-binding protein"/>
    <property type="match status" value="1"/>
</dbReference>
<evidence type="ECO:0000256" key="4">
    <source>
        <dbReference type="ARBA" id="ARBA00022692"/>
    </source>
</evidence>
<evidence type="ECO:0000313" key="15">
    <source>
        <dbReference type="Proteomes" id="UP000480929"/>
    </source>
</evidence>
<feature type="domain" description="ABC transporter" evidence="10">
    <location>
        <begin position="353"/>
        <end position="587"/>
    </location>
</feature>
<dbReference type="GO" id="GO:0005886">
    <property type="term" value="C:plasma membrane"/>
    <property type="evidence" value="ECO:0007669"/>
    <property type="project" value="UniProtKB-SubCell"/>
</dbReference>
<keyword evidence="8 9" id="KW-0472">Membrane</keyword>
<reference evidence="14 15" key="1">
    <citation type="journal article" date="2019" name="Nat. Med.">
        <title>A library of human gut bacterial isolates paired with longitudinal multiomics data enables mechanistic microbiome research.</title>
        <authorList>
            <person name="Poyet M."/>
            <person name="Groussin M."/>
            <person name="Gibbons S.M."/>
            <person name="Avila-Pacheco J."/>
            <person name="Jiang X."/>
            <person name="Kearney S.M."/>
            <person name="Perrotta A.R."/>
            <person name="Berdy B."/>
            <person name="Zhao S."/>
            <person name="Lieberman T.D."/>
            <person name="Swanson P.K."/>
            <person name="Smith M."/>
            <person name="Roesemann S."/>
            <person name="Alexander J.E."/>
            <person name="Rich S.A."/>
            <person name="Livny J."/>
            <person name="Vlamakis H."/>
            <person name="Clish C."/>
            <person name="Bullock K."/>
            <person name="Deik A."/>
            <person name="Scott J."/>
            <person name="Pierce K.A."/>
            <person name="Xavier R.J."/>
            <person name="Alm E.J."/>
        </authorList>
    </citation>
    <scope>NUCLEOTIDE SEQUENCE [LARGE SCALE GENOMIC DNA]</scope>
    <source>
        <strain evidence="12 14">BIOML-A4</strain>
        <strain evidence="13 15">BIOML-A5</strain>
    </source>
</reference>
<keyword evidence="7 9" id="KW-1133">Transmembrane helix</keyword>
<dbReference type="SUPFAM" id="SSF52540">
    <property type="entry name" value="P-loop containing nucleoside triphosphate hydrolases"/>
    <property type="match status" value="1"/>
</dbReference>
<keyword evidence="6 12" id="KW-0067">ATP-binding</keyword>
<dbReference type="GO" id="GO:0016887">
    <property type="term" value="F:ATP hydrolysis activity"/>
    <property type="evidence" value="ECO:0007669"/>
    <property type="project" value="InterPro"/>
</dbReference>
<dbReference type="EMBL" id="WKPI01000028">
    <property type="protein sequence ID" value="MSC34159.1"/>
    <property type="molecule type" value="Genomic_DNA"/>
</dbReference>
<evidence type="ECO:0000256" key="9">
    <source>
        <dbReference type="SAM" id="Phobius"/>
    </source>
</evidence>
<evidence type="ECO:0000256" key="6">
    <source>
        <dbReference type="ARBA" id="ARBA00022840"/>
    </source>
</evidence>
<dbReference type="PANTHER" id="PTHR43394:SF1">
    <property type="entry name" value="ATP-BINDING CASSETTE SUB-FAMILY B MEMBER 10, MITOCHONDRIAL"/>
    <property type="match status" value="1"/>
</dbReference>
<dbReference type="Pfam" id="PF00664">
    <property type="entry name" value="ABC_membrane"/>
    <property type="match status" value="1"/>
</dbReference>
<dbReference type="Gene3D" id="1.20.1560.10">
    <property type="entry name" value="ABC transporter type 1, transmembrane domain"/>
    <property type="match status" value="1"/>
</dbReference>
<evidence type="ECO:0000313" key="12">
    <source>
        <dbReference type="EMBL" id="MSA90429.1"/>
    </source>
</evidence>
<dbReference type="PROSITE" id="PS00211">
    <property type="entry name" value="ABC_TRANSPORTER_1"/>
    <property type="match status" value="1"/>
</dbReference>
<dbReference type="InterPro" id="IPR017871">
    <property type="entry name" value="ABC_transporter-like_CS"/>
</dbReference>
<dbReference type="Proteomes" id="UP000480929">
    <property type="component" value="Unassembled WGS sequence"/>
</dbReference>
<evidence type="ECO:0000256" key="3">
    <source>
        <dbReference type="ARBA" id="ARBA00022475"/>
    </source>
</evidence>
<evidence type="ECO:0000313" key="13">
    <source>
        <dbReference type="EMBL" id="MSC34159.1"/>
    </source>
</evidence>
<keyword evidence="15" id="KW-1185">Reference proteome</keyword>
<keyword evidence="5" id="KW-0547">Nucleotide-binding</keyword>
<dbReference type="InterPro" id="IPR003439">
    <property type="entry name" value="ABC_transporter-like_ATP-bd"/>
</dbReference>
<dbReference type="SMART" id="SM00382">
    <property type="entry name" value="AAA"/>
    <property type="match status" value="1"/>
</dbReference>
<evidence type="ECO:0000313" key="14">
    <source>
        <dbReference type="Proteomes" id="UP000433575"/>
    </source>
</evidence>
<comment type="caution">
    <text evidence="12">The sequence shown here is derived from an EMBL/GenBank/DDBJ whole genome shotgun (WGS) entry which is preliminary data.</text>
</comment>
<feature type="transmembrane region" description="Helical" evidence="9">
    <location>
        <begin position="175"/>
        <end position="195"/>
    </location>
</feature>
<dbReference type="PROSITE" id="PS50929">
    <property type="entry name" value="ABC_TM1F"/>
    <property type="match status" value="1"/>
</dbReference>
<dbReference type="Gene3D" id="3.40.50.300">
    <property type="entry name" value="P-loop containing nucleotide triphosphate hydrolases"/>
    <property type="match status" value="1"/>
</dbReference>
<dbReference type="InterPro" id="IPR003593">
    <property type="entry name" value="AAA+_ATPase"/>
</dbReference>
<dbReference type="InterPro" id="IPR039421">
    <property type="entry name" value="Type_1_exporter"/>
</dbReference>
<evidence type="ECO:0000256" key="2">
    <source>
        <dbReference type="ARBA" id="ARBA00022448"/>
    </source>
</evidence>
<dbReference type="GO" id="GO:0005524">
    <property type="term" value="F:ATP binding"/>
    <property type="evidence" value="ECO:0007669"/>
    <property type="project" value="UniProtKB-KW"/>
</dbReference>
<proteinExistence type="predicted"/>
<evidence type="ECO:0000259" key="10">
    <source>
        <dbReference type="PROSITE" id="PS50893"/>
    </source>
</evidence>
<evidence type="ECO:0000256" key="8">
    <source>
        <dbReference type="ARBA" id="ARBA00023136"/>
    </source>
</evidence>
<feature type="transmembrane region" description="Helical" evidence="9">
    <location>
        <begin position="152"/>
        <end position="169"/>
    </location>
</feature>
<organism evidence="12 14">
    <name type="scientific">Holdemania massiliensis</name>
    <dbReference type="NCBI Taxonomy" id="1468449"/>
    <lineage>
        <taxon>Bacteria</taxon>
        <taxon>Bacillati</taxon>
        <taxon>Bacillota</taxon>
        <taxon>Erysipelotrichia</taxon>
        <taxon>Erysipelotrichales</taxon>
        <taxon>Erysipelotrichaceae</taxon>
        <taxon>Holdemania</taxon>
    </lineage>
</organism>
<keyword evidence="3" id="KW-1003">Cell membrane</keyword>
<name>A0A6N7S9F5_9FIRM</name>
<dbReference type="FunFam" id="1.20.1560.10:FF:000011">
    <property type="entry name" value="Multidrug ABC transporter ATP-binding protein"/>
    <property type="match status" value="1"/>
</dbReference>
<dbReference type="Proteomes" id="UP000433575">
    <property type="component" value="Unassembled WGS sequence"/>
</dbReference>
<feature type="transmembrane region" description="Helical" evidence="9">
    <location>
        <begin position="266"/>
        <end position="286"/>
    </location>
</feature>
<dbReference type="SUPFAM" id="SSF90123">
    <property type="entry name" value="ABC transporter transmembrane region"/>
    <property type="match status" value="1"/>
</dbReference>
<dbReference type="CDD" id="cd03254">
    <property type="entry name" value="ABCC_Glucan_exporter_like"/>
    <property type="match status" value="1"/>
</dbReference>
<evidence type="ECO:0000259" key="11">
    <source>
        <dbReference type="PROSITE" id="PS50929"/>
    </source>
</evidence>
<dbReference type="AlphaFoldDB" id="A0A6N7S9F5"/>
<dbReference type="EMBL" id="WKPJ01000026">
    <property type="protein sequence ID" value="MSA90429.1"/>
    <property type="molecule type" value="Genomic_DNA"/>
</dbReference>
<dbReference type="GO" id="GO:0015421">
    <property type="term" value="F:ABC-type oligopeptide transporter activity"/>
    <property type="evidence" value="ECO:0007669"/>
    <property type="project" value="TreeGrafter"/>
</dbReference>